<proteinExistence type="predicted"/>
<organism evidence="2 3">
    <name type="scientific">Lactococcus taiwanensis</name>
    <dbReference type="NCBI Taxonomy" id="1151742"/>
    <lineage>
        <taxon>Bacteria</taxon>
        <taxon>Bacillati</taxon>
        <taxon>Bacillota</taxon>
        <taxon>Bacilli</taxon>
        <taxon>Lactobacillales</taxon>
        <taxon>Streptococcaceae</taxon>
        <taxon>Lactococcus</taxon>
    </lineage>
</organism>
<name>A0AA45QQY6_9LACT</name>
<feature type="transmembrane region" description="Helical" evidence="1">
    <location>
        <begin position="12"/>
        <end position="29"/>
    </location>
</feature>
<sequence>MNLGTHNKKYFISLTVVGFLVISISLAIYNKHAYSEQVLEDKANAQQLETFLEHKSTAVTATALKDKNSYTAKDVAQASNELKQDLKIVLNHNNPQGRNQKSNSITHVKASVGFYSKK</sequence>
<dbReference type="AlphaFoldDB" id="A0AA45QQY6"/>
<dbReference type="KEGG" id="lti:JW886_07315"/>
<keyword evidence="1" id="KW-1133">Transmembrane helix</keyword>
<evidence type="ECO:0000313" key="3">
    <source>
        <dbReference type="Proteomes" id="UP000663608"/>
    </source>
</evidence>
<dbReference type="RefSeq" id="WP_205871714.1">
    <property type="nucleotide sequence ID" value="NZ_CP070872.1"/>
</dbReference>
<protein>
    <submittedName>
        <fullName evidence="2">Uncharacterized protein</fullName>
    </submittedName>
</protein>
<keyword evidence="3" id="KW-1185">Reference proteome</keyword>
<evidence type="ECO:0000256" key="1">
    <source>
        <dbReference type="SAM" id="Phobius"/>
    </source>
</evidence>
<gene>
    <name evidence="2" type="ORF">JW886_07315</name>
</gene>
<dbReference type="EMBL" id="CP070872">
    <property type="protein sequence ID" value="QSE76272.1"/>
    <property type="molecule type" value="Genomic_DNA"/>
</dbReference>
<reference evidence="2 3" key="1">
    <citation type="submission" date="2021-02" db="EMBL/GenBank/DDBJ databases">
        <title>Complete genome sequence of Lactococcus lactis strain K_LL004.</title>
        <authorList>
            <person name="Kim H.B."/>
        </authorList>
    </citation>
    <scope>NUCLEOTIDE SEQUENCE [LARGE SCALE GENOMIC DNA]</scope>
    <source>
        <strain evidence="2 3">K_LL004</strain>
    </source>
</reference>
<keyword evidence="1" id="KW-0472">Membrane</keyword>
<evidence type="ECO:0000313" key="2">
    <source>
        <dbReference type="EMBL" id="QSE76272.1"/>
    </source>
</evidence>
<dbReference type="Proteomes" id="UP000663608">
    <property type="component" value="Chromosome"/>
</dbReference>
<accession>A0AA45QQY6</accession>
<keyword evidence="1" id="KW-0812">Transmembrane</keyword>